<dbReference type="EMBL" id="CAEZZR010000029">
    <property type="protein sequence ID" value="CAB4768928.1"/>
    <property type="molecule type" value="Genomic_DNA"/>
</dbReference>
<name>A0A6J6VDE5_9ZZZZ</name>
<reference evidence="2" key="1">
    <citation type="submission" date="2020-05" db="EMBL/GenBank/DDBJ databases">
        <authorList>
            <person name="Chiriac C."/>
            <person name="Salcher M."/>
            <person name="Ghai R."/>
            <person name="Kavagutti S V."/>
        </authorList>
    </citation>
    <scope>NUCLEOTIDE SEQUENCE</scope>
</reference>
<evidence type="ECO:0000313" key="1">
    <source>
        <dbReference type="EMBL" id="CAB4665919.1"/>
    </source>
</evidence>
<gene>
    <name evidence="1" type="ORF">UFOPK2254_01012</name>
    <name evidence="2" type="ORF">UFOPK2907_00442</name>
</gene>
<dbReference type="EMBL" id="CAEZWO010000104">
    <property type="protein sequence ID" value="CAB4665919.1"/>
    <property type="molecule type" value="Genomic_DNA"/>
</dbReference>
<evidence type="ECO:0000313" key="2">
    <source>
        <dbReference type="EMBL" id="CAB4768928.1"/>
    </source>
</evidence>
<accession>A0A6J6VDE5</accession>
<dbReference type="AlphaFoldDB" id="A0A6J6VDE5"/>
<sequence length="61" mass="6425">MPSETGVVQEDGVPFLPSISTTHSLHDPKAFRRSVAHNFGTSIPASSAARMIEVSAGTQIC</sequence>
<protein>
    <submittedName>
        <fullName evidence="2">Unannotated protein</fullName>
    </submittedName>
</protein>
<proteinExistence type="predicted"/>
<organism evidence="2">
    <name type="scientific">freshwater metagenome</name>
    <dbReference type="NCBI Taxonomy" id="449393"/>
    <lineage>
        <taxon>unclassified sequences</taxon>
        <taxon>metagenomes</taxon>
        <taxon>ecological metagenomes</taxon>
    </lineage>
</organism>